<evidence type="ECO:0000313" key="11">
    <source>
        <dbReference type="EMBL" id="QIZ76649.1"/>
    </source>
</evidence>
<keyword evidence="12" id="KW-1185">Reference proteome</keyword>
<dbReference type="Proteomes" id="UP000501602">
    <property type="component" value="Chromosome"/>
</dbReference>
<dbReference type="InterPro" id="IPR018323">
    <property type="entry name" value="OM_lipoprot_carrier_LolA_Pbac"/>
</dbReference>
<evidence type="ECO:0000313" key="12">
    <source>
        <dbReference type="Proteomes" id="UP000501602"/>
    </source>
</evidence>
<evidence type="ECO:0000256" key="9">
    <source>
        <dbReference type="ARBA" id="ARBA00023186"/>
    </source>
</evidence>
<name>A0A6H1UDE6_9GAMM</name>
<dbReference type="Gene3D" id="2.50.20.10">
    <property type="entry name" value="Lipoprotein localisation LolA/LolB/LppX"/>
    <property type="match status" value="1"/>
</dbReference>
<keyword evidence="7 10" id="KW-0574">Periplasm</keyword>
<dbReference type="KEGG" id="fes:HER31_07070"/>
<feature type="chain" id="PRO_5026403370" description="Outer-membrane lipoprotein carrier protein" evidence="10">
    <location>
        <begin position="18"/>
        <end position="197"/>
    </location>
</feature>
<keyword evidence="6 10" id="KW-0732">Signal</keyword>
<dbReference type="EMBL" id="CP051180">
    <property type="protein sequence ID" value="QIZ76649.1"/>
    <property type="molecule type" value="Genomic_DNA"/>
</dbReference>
<reference evidence="11 12" key="1">
    <citation type="submission" date="2020-04" db="EMBL/GenBank/DDBJ databases">
        <title>Ferrimonas sp. S7 isolated from sea water.</title>
        <authorList>
            <person name="Bae S.S."/>
            <person name="Baek K."/>
        </authorList>
    </citation>
    <scope>NUCLEOTIDE SEQUENCE [LARGE SCALE GENOMIC DNA]</scope>
    <source>
        <strain evidence="11 12">S7</strain>
    </source>
</reference>
<feature type="signal peptide" evidence="10">
    <location>
        <begin position="1"/>
        <end position="17"/>
    </location>
</feature>
<evidence type="ECO:0000256" key="3">
    <source>
        <dbReference type="ARBA" id="ARBA00011245"/>
    </source>
</evidence>
<accession>A0A6H1UDE6</accession>
<dbReference type="InterPro" id="IPR004564">
    <property type="entry name" value="OM_lipoprot_carrier_LolA-like"/>
</dbReference>
<comment type="function">
    <text evidence="10">Participates in the translocation of lipoproteins from the inner membrane to the outer membrane. Only forms a complex with a lipoprotein if the residue after the N-terminal Cys is not an aspartate (The Asp acts as a targeting signal to indicate that the lipoprotein should stay in the inner membrane).</text>
</comment>
<keyword evidence="8 10" id="KW-0653">Protein transport</keyword>
<evidence type="ECO:0000256" key="7">
    <source>
        <dbReference type="ARBA" id="ARBA00022764"/>
    </source>
</evidence>
<evidence type="ECO:0000256" key="4">
    <source>
        <dbReference type="ARBA" id="ARBA00014035"/>
    </source>
</evidence>
<dbReference type="InterPro" id="IPR029046">
    <property type="entry name" value="LolA/LolB/LppX"/>
</dbReference>
<dbReference type="GO" id="GO:0030288">
    <property type="term" value="C:outer membrane-bounded periplasmic space"/>
    <property type="evidence" value="ECO:0007669"/>
    <property type="project" value="TreeGrafter"/>
</dbReference>
<evidence type="ECO:0000256" key="5">
    <source>
        <dbReference type="ARBA" id="ARBA00022448"/>
    </source>
</evidence>
<comment type="similarity">
    <text evidence="2 10">Belongs to the LolA family.</text>
</comment>
<evidence type="ECO:0000256" key="10">
    <source>
        <dbReference type="HAMAP-Rule" id="MF_00240"/>
    </source>
</evidence>
<dbReference type="AlphaFoldDB" id="A0A6H1UDE6"/>
<comment type="subunit">
    <text evidence="3 10">Monomer.</text>
</comment>
<keyword evidence="5 10" id="KW-0813">Transport</keyword>
<evidence type="ECO:0000256" key="8">
    <source>
        <dbReference type="ARBA" id="ARBA00022927"/>
    </source>
</evidence>
<dbReference type="PANTHER" id="PTHR35869">
    <property type="entry name" value="OUTER-MEMBRANE LIPOPROTEIN CARRIER PROTEIN"/>
    <property type="match status" value="1"/>
</dbReference>
<proteinExistence type="inferred from homology"/>
<sequence precursor="true">MIKHLPLLAMLPAVALADIGAEQLQAKLAEVPQFSASFSQQAFDFDNQLVQQSTGSVAMKAPLKFHWQQLDPDELLLVSDGDSVWYFDPFVEQVTISAIDDVLQQTPLPLLSSRDPELWAQWQVTAHGDCFELRSAVQAGIEMKVCFAGDAIETMQLIDGQGNRTLMTLTDFSSEISEVINFDFVTPDGTFIDDQRH</sequence>
<dbReference type="GO" id="GO:0042953">
    <property type="term" value="P:lipoprotein transport"/>
    <property type="evidence" value="ECO:0007669"/>
    <property type="project" value="InterPro"/>
</dbReference>
<dbReference type="CDD" id="cd16325">
    <property type="entry name" value="LolA"/>
    <property type="match status" value="1"/>
</dbReference>
<protein>
    <recommendedName>
        <fullName evidence="4 10">Outer-membrane lipoprotein carrier protein</fullName>
    </recommendedName>
</protein>
<organism evidence="11 12">
    <name type="scientific">Ferrimonas lipolytica</name>
    <dbReference type="NCBI Taxonomy" id="2724191"/>
    <lineage>
        <taxon>Bacteria</taxon>
        <taxon>Pseudomonadati</taxon>
        <taxon>Pseudomonadota</taxon>
        <taxon>Gammaproteobacteria</taxon>
        <taxon>Alteromonadales</taxon>
        <taxon>Ferrimonadaceae</taxon>
        <taxon>Ferrimonas</taxon>
    </lineage>
</organism>
<gene>
    <name evidence="10 11" type="primary">lolA</name>
    <name evidence="11" type="ORF">HER31_07070</name>
</gene>
<comment type="subcellular location">
    <subcellularLocation>
        <location evidence="1 10">Periplasm</location>
    </subcellularLocation>
</comment>
<dbReference type="GO" id="GO:0044874">
    <property type="term" value="P:lipoprotein localization to outer membrane"/>
    <property type="evidence" value="ECO:0007669"/>
    <property type="project" value="UniProtKB-UniRule"/>
</dbReference>
<dbReference type="Pfam" id="PF03548">
    <property type="entry name" value="LolA"/>
    <property type="match status" value="1"/>
</dbReference>
<dbReference type="SUPFAM" id="SSF89392">
    <property type="entry name" value="Prokaryotic lipoproteins and lipoprotein localization factors"/>
    <property type="match status" value="1"/>
</dbReference>
<dbReference type="NCBIfam" id="TIGR00547">
    <property type="entry name" value="lolA"/>
    <property type="match status" value="1"/>
</dbReference>
<evidence type="ECO:0000256" key="2">
    <source>
        <dbReference type="ARBA" id="ARBA00007615"/>
    </source>
</evidence>
<dbReference type="HAMAP" id="MF_00240">
    <property type="entry name" value="LolA"/>
    <property type="match status" value="1"/>
</dbReference>
<keyword evidence="11" id="KW-0449">Lipoprotein</keyword>
<dbReference type="PANTHER" id="PTHR35869:SF1">
    <property type="entry name" value="OUTER-MEMBRANE LIPOPROTEIN CARRIER PROTEIN"/>
    <property type="match status" value="1"/>
</dbReference>
<dbReference type="RefSeq" id="WP_168659911.1">
    <property type="nucleotide sequence ID" value="NZ_CP051180.1"/>
</dbReference>
<evidence type="ECO:0000256" key="1">
    <source>
        <dbReference type="ARBA" id="ARBA00004418"/>
    </source>
</evidence>
<keyword evidence="9 10" id="KW-0143">Chaperone</keyword>
<evidence type="ECO:0000256" key="6">
    <source>
        <dbReference type="ARBA" id="ARBA00022729"/>
    </source>
</evidence>